<evidence type="ECO:0000313" key="3">
    <source>
        <dbReference type="Proteomes" id="UP000515908"/>
    </source>
</evidence>
<organism evidence="2 3">
    <name type="scientific">Angomonas deanei</name>
    <dbReference type="NCBI Taxonomy" id="59799"/>
    <lineage>
        <taxon>Eukaryota</taxon>
        <taxon>Discoba</taxon>
        <taxon>Euglenozoa</taxon>
        <taxon>Kinetoplastea</taxon>
        <taxon>Metakinetoplastina</taxon>
        <taxon>Trypanosomatida</taxon>
        <taxon>Trypanosomatidae</taxon>
        <taxon>Strigomonadinae</taxon>
        <taxon>Angomonas</taxon>
    </lineage>
</organism>
<feature type="transmembrane region" description="Helical" evidence="1">
    <location>
        <begin position="188"/>
        <end position="206"/>
    </location>
</feature>
<keyword evidence="1" id="KW-1133">Transmembrane helix</keyword>
<name>A0A7G2C8Y9_9TRYP</name>
<dbReference type="VEuPathDB" id="TriTrypDB:ADEAN_000303900"/>
<feature type="transmembrane region" description="Helical" evidence="1">
    <location>
        <begin position="20"/>
        <end position="39"/>
    </location>
</feature>
<sequence length="395" mass="44113">MSTDTPVSSIFDNHQLVLRYGALAILGGYAVSIAYRVGLVQKVLPAAIYQKIESTVEAVKAKTQPIGDAKRFALARAHLTRTYTLTSLGMSSFIAGVLTFVVQPKVPIVVPMIVTIMSALLVVAVPRRLLLRPYRILCHMLCFYAAGYSFGPIGWVAQDSLFLCLLLTVCTMAGLVTPLFLTRGLISYLLSSQLLSLTLSIAFFTAPKEAKLKYSPFNMLKEQRGVQLILSADYNILLTLQFVGDLLILGLHTLPIMYYFVSAKAEPTEESDEKEEAALLNHVDDVREAFCICTGWSYLVYRTVKHFARFFVEKVINESNEKKKTNDSRQDHSWQILAERRASLSGASGACSGLMMVLLYIKVISILQRDDPKMSLDQFRRMCNRFSPLEAILQL</sequence>
<accession>A0A7G2C8Y9</accession>
<keyword evidence="1" id="KW-0472">Membrane</keyword>
<keyword evidence="1" id="KW-0812">Transmembrane</keyword>
<dbReference type="AlphaFoldDB" id="A0A7G2C8Y9"/>
<gene>
    <name evidence="2" type="ORF">ADEAN_000303900</name>
</gene>
<reference evidence="2 3" key="1">
    <citation type="submission" date="2020-08" db="EMBL/GenBank/DDBJ databases">
        <authorList>
            <person name="Newling K."/>
            <person name="Davey J."/>
            <person name="Forrester S."/>
        </authorList>
    </citation>
    <scope>NUCLEOTIDE SEQUENCE [LARGE SCALE GENOMIC DNA]</scope>
    <source>
        <strain evidence="3">Crithidia deanei Carvalho (ATCC PRA-265)</strain>
    </source>
</reference>
<protein>
    <submittedName>
        <fullName evidence="2">Uncharacterized protein</fullName>
    </submittedName>
</protein>
<feature type="transmembrane region" description="Helical" evidence="1">
    <location>
        <begin position="108"/>
        <end position="125"/>
    </location>
</feature>
<feature type="transmembrane region" description="Helical" evidence="1">
    <location>
        <begin position="236"/>
        <end position="261"/>
    </location>
</feature>
<feature type="transmembrane region" description="Helical" evidence="1">
    <location>
        <begin position="344"/>
        <end position="367"/>
    </location>
</feature>
<proteinExistence type="predicted"/>
<feature type="transmembrane region" description="Helical" evidence="1">
    <location>
        <begin position="160"/>
        <end position="181"/>
    </location>
</feature>
<evidence type="ECO:0000256" key="1">
    <source>
        <dbReference type="SAM" id="Phobius"/>
    </source>
</evidence>
<dbReference type="EMBL" id="LR877149">
    <property type="protein sequence ID" value="CAD2215584.1"/>
    <property type="molecule type" value="Genomic_DNA"/>
</dbReference>
<keyword evidence="3" id="KW-1185">Reference proteome</keyword>
<dbReference type="OrthoDB" id="271079at2759"/>
<dbReference type="Proteomes" id="UP000515908">
    <property type="component" value="Chromosome 05"/>
</dbReference>
<evidence type="ECO:0000313" key="2">
    <source>
        <dbReference type="EMBL" id="CAD2215584.1"/>
    </source>
</evidence>
<feature type="transmembrane region" description="Helical" evidence="1">
    <location>
        <begin position="83"/>
        <end position="102"/>
    </location>
</feature>
<feature type="transmembrane region" description="Helical" evidence="1">
    <location>
        <begin position="137"/>
        <end position="154"/>
    </location>
</feature>